<proteinExistence type="predicted"/>
<protein>
    <submittedName>
        <fullName evidence="2">Uncharacterized protein</fullName>
    </submittedName>
</protein>
<dbReference type="Proteomes" id="UP001221898">
    <property type="component" value="Unassembled WGS sequence"/>
</dbReference>
<name>A0AAD7SZH4_9TELE</name>
<evidence type="ECO:0000313" key="3">
    <source>
        <dbReference type="Proteomes" id="UP001221898"/>
    </source>
</evidence>
<dbReference type="AlphaFoldDB" id="A0AAD7SZH4"/>
<gene>
    <name evidence="2" type="ORF">AAFF_G00163710</name>
</gene>
<evidence type="ECO:0000313" key="2">
    <source>
        <dbReference type="EMBL" id="KAJ8411563.1"/>
    </source>
</evidence>
<keyword evidence="3" id="KW-1185">Reference proteome</keyword>
<reference evidence="2" key="1">
    <citation type="journal article" date="2023" name="Science">
        <title>Genome structures resolve the early diversification of teleost fishes.</title>
        <authorList>
            <person name="Parey E."/>
            <person name="Louis A."/>
            <person name="Montfort J."/>
            <person name="Bouchez O."/>
            <person name="Roques C."/>
            <person name="Iampietro C."/>
            <person name="Lluch J."/>
            <person name="Castinel A."/>
            <person name="Donnadieu C."/>
            <person name="Desvignes T."/>
            <person name="Floi Bucao C."/>
            <person name="Jouanno E."/>
            <person name="Wen M."/>
            <person name="Mejri S."/>
            <person name="Dirks R."/>
            <person name="Jansen H."/>
            <person name="Henkel C."/>
            <person name="Chen W.J."/>
            <person name="Zahm M."/>
            <person name="Cabau C."/>
            <person name="Klopp C."/>
            <person name="Thompson A.W."/>
            <person name="Robinson-Rechavi M."/>
            <person name="Braasch I."/>
            <person name="Lecointre G."/>
            <person name="Bobe J."/>
            <person name="Postlethwait J.H."/>
            <person name="Berthelot C."/>
            <person name="Roest Crollius H."/>
            <person name="Guiguen Y."/>
        </authorList>
    </citation>
    <scope>NUCLEOTIDE SEQUENCE</scope>
    <source>
        <strain evidence="2">NC1722</strain>
    </source>
</reference>
<feature type="region of interest" description="Disordered" evidence="1">
    <location>
        <begin position="1"/>
        <end position="52"/>
    </location>
</feature>
<evidence type="ECO:0000256" key="1">
    <source>
        <dbReference type="SAM" id="MobiDB-lite"/>
    </source>
</evidence>
<comment type="caution">
    <text evidence="2">The sequence shown here is derived from an EMBL/GenBank/DDBJ whole genome shotgun (WGS) entry which is preliminary data.</text>
</comment>
<dbReference type="EMBL" id="JAINUG010000022">
    <property type="protein sequence ID" value="KAJ8411563.1"/>
    <property type="molecule type" value="Genomic_DNA"/>
</dbReference>
<organism evidence="2 3">
    <name type="scientific">Aldrovandia affinis</name>
    <dbReference type="NCBI Taxonomy" id="143900"/>
    <lineage>
        <taxon>Eukaryota</taxon>
        <taxon>Metazoa</taxon>
        <taxon>Chordata</taxon>
        <taxon>Craniata</taxon>
        <taxon>Vertebrata</taxon>
        <taxon>Euteleostomi</taxon>
        <taxon>Actinopterygii</taxon>
        <taxon>Neopterygii</taxon>
        <taxon>Teleostei</taxon>
        <taxon>Notacanthiformes</taxon>
        <taxon>Halosauridae</taxon>
        <taxon>Aldrovandia</taxon>
    </lineage>
</organism>
<sequence>MVKLAAPLSFSGRAARVGEERPGRSRSVPAPLLPPQSPRRAGFGPRSPQTIDPVVCDLSSGALITRRLSEMHRVVRGRAHGTKGTFQMAPCQGAS</sequence>
<accession>A0AAD7SZH4</accession>